<organism evidence="1 2">
    <name type="scientific">Hebeloma cylindrosporum</name>
    <dbReference type="NCBI Taxonomy" id="76867"/>
    <lineage>
        <taxon>Eukaryota</taxon>
        <taxon>Fungi</taxon>
        <taxon>Dikarya</taxon>
        <taxon>Basidiomycota</taxon>
        <taxon>Agaricomycotina</taxon>
        <taxon>Agaricomycetes</taxon>
        <taxon>Agaricomycetidae</taxon>
        <taxon>Agaricales</taxon>
        <taxon>Agaricineae</taxon>
        <taxon>Hymenogastraceae</taxon>
        <taxon>Hebeloma</taxon>
    </lineage>
</organism>
<proteinExistence type="predicted"/>
<dbReference type="Proteomes" id="UP000053424">
    <property type="component" value="Unassembled WGS sequence"/>
</dbReference>
<sequence length="97" mass="10474">MRENLRRDFVLVGGTFLLSLGGNRKTEDVDIAVMSLSLHAFFAATTLGSGQAAWTIEITQASRGSLSVLSSSFRKEALRLSYVRQGRLTQAAVAAAR</sequence>
<reference evidence="1 2" key="1">
    <citation type="submission" date="2014-04" db="EMBL/GenBank/DDBJ databases">
        <authorList>
            <consortium name="DOE Joint Genome Institute"/>
            <person name="Kuo A."/>
            <person name="Gay G."/>
            <person name="Dore J."/>
            <person name="Kohler A."/>
            <person name="Nagy L.G."/>
            <person name="Floudas D."/>
            <person name="Copeland A."/>
            <person name="Barry K.W."/>
            <person name="Cichocki N."/>
            <person name="Veneault-Fourrey C."/>
            <person name="LaButti K."/>
            <person name="Lindquist E.A."/>
            <person name="Lipzen A."/>
            <person name="Lundell T."/>
            <person name="Morin E."/>
            <person name="Murat C."/>
            <person name="Sun H."/>
            <person name="Tunlid A."/>
            <person name="Henrissat B."/>
            <person name="Grigoriev I.V."/>
            <person name="Hibbett D.S."/>
            <person name="Martin F."/>
            <person name="Nordberg H.P."/>
            <person name="Cantor M.N."/>
            <person name="Hua S.X."/>
        </authorList>
    </citation>
    <scope>NUCLEOTIDE SEQUENCE [LARGE SCALE GENOMIC DNA]</scope>
    <source>
        <strain evidence="2">h7</strain>
    </source>
</reference>
<dbReference type="AlphaFoldDB" id="A0A0C3CKK9"/>
<gene>
    <name evidence="1" type="ORF">M413DRAFT_442586</name>
</gene>
<name>A0A0C3CKK9_HEBCY</name>
<evidence type="ECO:0000313" key="1">
    <source>
        <dbReference type="EMBL" id="KIM44624.1"/>
    </source>
</evidence>
<protein>
    <submittedName>
        <fullName evidence="1">Uncharacterized protein</fullName>
    </submittedName>
</protein>
<accession>A0A0C3CKK9</accession>
<evidence type="ECO:0000313" key="2">
    <source>
        <dbReference type="Proteomes" id="UP000053424"/>
    </source>
</evidence>
<keyword evidence="2" id="KW-1185">Reference proteome</keyword>
<dbReference type="OrthoDB" id="5418922at2759"/>
<reference evidence="2" key="2">
    <citation type="submission" date="2015-01" db="EMBL/GenBank/DDBJ databases">
        <title>Evolutionary Origins and Diversification of the Mycorrhizal Mutualists.</title>
        <authorList>
            <consortium name="DOE Joint Genome Institute"/>
            <consortium name="Mycorrhizal Genomics Consortium"/>
            <person name="Kohler A."/>
            <person name="Kuo A."/>
            <person name="Nagy L.G."/>
            <person name="Floudas D."/>
            <person name="Copeland A."/>
            <person name="Barry K.W."/>
            <person name="Cichocki N."/>
            <person name="Veneault-Fourrey C."/>
            <person name="LaButti K."/>
            <person name="Lindquist E.A."/>
            <person name="Lipzen A."/>
            <person name="Lundell T."/>
            <person name="Morin E."/>
            <person name="Murat C."/>
            <person name="Riley R."/>
            <person name="Ohm R."/>
            <person name="Sun H."/>
            <person name="Tunlid A."/>
            <person name="Henrissat B."/>
            <person name="Grigoriev I.V."/>
            <person name="Hibbett D.S."/>
            <person name="Martin F."/>
        </authorList>
    </citation>
    <scope>NUCLEOTIDE SEQUENCE [LARGE SCALE GENOMIC DNA]</scope>
    <source>
        <strain evidence="2">h7</strain>
    </source>
</reference>
<dbReference type="EMBL" id="KN831773">
    <property type="protein sequence ID" value="KIM44624.1"/>
    <property type="molecule type" value="Genomic_DNA"/>
</dbReference>
<dbReference type="HOGENOM" id="CLU_2346948_0_0_1"/>